<keyword evidence="5" id="KW-1185">Reference proteome</keyword>
<proteinExistence type="predicted"/>
<keyword evidence="3" id="KW-0812">Transmembrane</keyword>
<gene>
    <name evidence="4" type="ORF">ALP8811_00422</name>
</gene>
<feature type="coiled-coil region" evidence="1">
    <location>
        <begin position="245"/>
        <end position="284"/>
    </location>
</feature>
<dbReference type="RefSeq" id="WP_108855538.1">
    <property type="nucleotide sequence ID" value="NZ_OMOI01000001.1"/>
</dbReference>
<evidence type="ECO:0000313" key="5">
    <source>
        <dbReference type="Proteomes" id="UP000244911"/>
    </source>
</evidence>
<dbReference type="OrthoDB" id="7375296at2"/>
<sequence length="294" mass="32255">MAQRFGGEFSPGGQPKNAPPTRRPFDGQEPARSAGRVNFLFLAPLPLAIRAFFQPPTEMALTLVAFGLLIGSAWLTRDGVMAHQAYDARKIARRPAIPRKLFGSALMGAGLALVGFAGGSVLNAVIFGALGVGLHLAAFGPDPLRNKSAEGVDEFQTDRVARAVGEAEKHLNTMRETIARIRDRRVEARLDQFIATARDMFRTVEDDPRDLTSARKYLGVYLLGARDATAKFVDIHLRDPHGGALADYEALLDDLEANFTAKTKQFLKDDRSDLDVEIEVLRERLAREGVRSED</sequence>
<feature type="region of interest" description="Disordered" evidence="2">
    <location>
        <begin position="1"/>
        <end position="29"/>
    </location>
</feature>
<feature type="transmembrane region" description="Helical" evidence="3">
    <location>
        <begin position="97"/>
        <end position="115"/>
    </location>
</feature>
<dbReference type="EMBL" id="OMOI01000001">
    <property type="protein sequence ID" value="SPF75435.1"/>
    <property type="molecule type" value="Genomic_DNA"/>
</dbReference>
<evidence type="ECO:0008006" key="6">
    <source>
        <dbReference type="Google" id="ProtNLM"/>
    </source>
</evidence>
<evidence type="ECO:0000256" key="1">
    <source>
        <dbReference type="SAM" id="Coils"/>
    </source>
</evidence>
<dbReference type="AlphaFoldDB" id="A0A2R8AHD0"/>
<accession>A0A2R8AHD0</accession>
<evidence type="ECO:0000313" key="4">
    <source>
        <dbReference type="EMBL" id="SPF75435.1"/>
    </source>
</evidence>
<dbReference type="Proteomes" id="UP000244911">
    <property type="component" value="Unassembled WGS sequence"/>
</dbReference>
<keyword evidence="3" id="KW-1133">Transmembrane helix</keyword>
<feature type="transmembrane region" description="Helical" evidence="3">
    <location>
        <begin position="59"/>
        <end position="76"/>
    </location>
</feature>
<dbReference type="InterPro" id="IPR018770">
    <property type="entry name" value="ChloroindolylP_hydrolase"/>
</dbReference>
<protein>
    <recommendedName>
        <fullName evidence="6">5-bromo-4-chloroindolyl phosphate hydrolysis protein</fullName>
    </recommendedName>
</protein>
<reference evidence="5" key="1">
    <citation type="submission" date="2018-03" db="EMBL/GenBank/DDBJ databases">
        <authorList>
            <person name="Rodrigo-Torres L."/>
            <person name="Arahal R. D."/>
            <person name="Lucena T."/>
        </authorList>
    </citation>
    <scope>NUCLEOTIDE SEQUENCE [LARGE SCALE GENOMIC DNA]</scope>
    <source>
        <strain evidence="5">CECT 8811</strain>
    </source>
</reference>
<keyword evidence="3" id="KW-0472">Membrane</keyword>
<keyword evidence="1" id="KW-0175">Coiled coil</keyword>
<evidence type="ECO:0000256" key="3">
    <source>
        <dbReference type="SAM" id="Phobius"/>
    </source>
</evidence>
<dbReference type="Pfam" id="PF10112">
    <property type="entry name" value="Halogen_Hydrol"/>
    <property type="match status" value="1"/>
</dbReference>
<organism evidence="4 5">
    <name type="scientific">Aliiroseovarius pelagivivens</name>
    <dbReference type="NCBI Taxonomy" id="1639690"/>
    <lineage>
        <taxon>Bacteria</taxon>
        <taxon>Pseudomonadati</taxon>
        <taxon>Pseudomonadota</taxon>
        <taxon>Alphaproteobacteria</taxon>
        <taxon>Rhodobacterales</taxon>
        <taxon>Paracoccaceae</taxon>
        <taxon>Aliiroseovarius</taxon>
    </lineage>
</organism>
<evidence type="ECO:0000256" key="2">
    <source>
        <dbReference type="SAM" id="MobiDB-lite"/>
    </source>
</evidence>
<name>A0A2R8AHD0_9RHOB</name>